<keyword evidence="1" id="KW-0472">Membrane</keyword>
<keyword evidence="1" id="KW-1133">Transmembrane helix</keyword>
<comment type="caution">
    <text evidence="2">The sequence shown here is derived from an EMBL/GenBank/DDBJ whole genome shotgun (WGS) entry which is preliminary data.</text>
</comment>
<reference evidence="2 3" key="1">
    <citation type="submission" date="2022-06" db="EMBL/GenBank/DDBJ databases">
        <title>Sequencing the genomes of 1000 actinobacteria strains.</title>
        <authorList>
            <person name="Klenk H.-P."/>
        </authorList>
    </citation>
    <scope>NUCLEOTIDE SEQUENCE [LARGE SCALE GENOMIC DNA]</scope>
    <source>
        <strain evidence="2 3">DSM 41656</strain>
    </source>
</reference>
<protein>
    <submittedName>
        <fullName evidence="2">Uncharacterized protein</fullName>
    </submittedName>
</protein>
<dbReference type="Proteomes" id="UP001206483">
    <property type="component" value="Unassembled WGS sequence"/>
</dbReference>
<evidence type="ECO:0000256" key="1">
    <source>
        <dbReference type="SAM" id="Phobius"/>
    </source>
</evidence>
<dbReference type="EMBL" id="JAMZDX010000008">
    <property type="protein sequence ID" value="MCP2314097.1"/>
    <property type="molecule type" value="Genomic_DNA"/>
</dbReference>
<dbReference type="RefSeq" id="WP_253804443.1">
    <property type="nucleotide sequence ID" value="NZ_BAAAUB010000050.1"/>
</dbReference>
<sequence>MDWNYLTLALLAFFGLLGLAVTLVITFLKQLPELADALRKAIDAFRGSGGPTA</sequence>
<keyword evidence="3" id="KW-1185">Reference proteome</keyword>
<proteinExistence type="predicted"/>
<gene>
    <name evidence="2" type="ORF">FHR36_007296</name>
</gene>
<evidence type="ECO:0000313" key="2">
    <source>
        <dbReference type="EMBL" id="MCP2314097.1"/>
    </source>
</evidence>
<accession>A0ABT1J9G0</accession>
<evidence type="ECO:0000313" key="3">
    <source>
        <dbReference type="Proteomes" id="UP001206483"/>
    </source>
</evidence>
<feature type="transmembrane region" description="Helical" evidence="1">
    <location>
        <begin position="6"/>
        <end position="28"/>
    </location>
</feature>
<organism evidence="2 3">
    <name type="scientific">Kitasatospora paracochleata</name>
    <dbReference type="NCBI Taxonomy" id="58354"/>
    <lineage>
        <taxon>Bacteria</taxon>
        <taxon>Bacillati</taxon>
        <taxon>Actinomycetota</taxon>
        <taxon>Actinomycetes</taxon>
        <taxon>Kitasatosporales</taxon>
        <taxon>Streptomycetaceae</taxon>
        <taxon>Kitasatospora</taxon>
    </lineage>
</organism>
<keyword evidence="1" id="KW-0812">Transmembrane</keyword>
<name>A0ABT1J9G0_9ACTN</name>